<name>I0IE94_PHYMF</name>
<dbReference type="eggNOG" id="COG5512">
    <property type="taxonomic scope" value="Bacteria"/>
</dbReference>
<dbReference type="KEGG" id="phm:PSMK_14230"/>
<dbReference type="InterPro" id="IPR007922">
    <property type="entry name" value="DciA-like"/>
</dbReference>
<evidence type="ECO:0000256" key="1">
    <source>
        <dbReference type="SAM" id="MobiDB-lite"/>
    </source>
</evidence>
<dbReference type="EMBL" id="AP012338">
    <property type="protein sequence ID" value="BAM03582.1"/>
    <property type="molecule type" value="Genomic_DNA"/>
</dbReference>
<accession>I0IE94</accession>
<organism evidence="2 3">
    <name type="scientific">Phycisphaera mikurensis (strain NBRC 102666 / KCTC 22515 / FYK2301M01)</name>
    <dbReference type="NCBI Taxonomy" id="1142394"/>
    <lineage>
        <taxon>Bacteria</taxon>
        <taxon>Pseudomonadati</taxon>
        <taxon>Planctomycetota</taxon>
        <taxon>Phycisphaerae</taxon>
        <taxon>Phycisphaerales</taxon>
        <taxon>Phycisphaeraceae</taxon>
        <taxon>Phycisphaera</taxon>
    </lineage>
</organism>
<dbReference type="RefSeq" id="WP_014436801.1">
    <property type="nucleotide sequence ID" value="NC_017080.1"/>
</dbReference>
<sequence>MPGPLASFGPRDPEERLQRVRGFRVRPERDESLGFLAAAFQREVARPHKQLAGLVGVWNELVPPAVAGRTRLESLTRGTLSVAVDSSATLDVLDRLLRGGLRVEIIKANRGPALRRIRLRVDSGL</sequence>
<dbReference type="HOGENOM" id="CLU_1990578_0_0_0"/>
<dbReference type="Proteomes" id="UP000007881">
    <property type="component" value="Chromosome"/>
</dbReference>
<reference evidence="2 3" key="1">
    <citation type="submission" date="2012-02" db="EMBL/GenBank/DDBJ databases">
        <title>Complete genome sequence of Phycisphaera mikurensis NBRC 102666.</title>
        <authorList>
            <person name="Ankai A."/>
            <person name="Hosoyama A."/>
            <person name="Terui Y."/>
            <person name="Sekine M."/>
            <person name="Fukai R."/>
            <person name="Kato Y."/>
            <person name="Nakamura S."/>
            <person name="Yamada-Narita S."/>
            <person name="Kawakoshi A."/>
            <person name="Fukunaga Y."/>
            <person name="Yamazaki S."/>
            <person name="Fujita N."/>
        </authorList>
    </citation>
    <scope>NUCLEOTIDE SEQUENCE [LARGE SCALE GENOMIC DNA]</scope>
    <source>
        <strain evidence="3">NBRC 102666 / KCTC 22515 / FYK2301M01</strain>
    </source>
</reference>
<protein>
    <recommendedName>
        <fullName evidence="4">DUF721 domain-containing protein</fullName>
    </recommendedName>
</protein>
<evidence type="ECO:0008006" key="4">
    <source>
        <dbReference type="Google" id="ProtNLM"/>
    </source>
</evidence>
<keyword evidence="3" id="KW-1185">Reference proteome</keyword>
<dbReference type="Pfam" id="PF05258">
    <property type="entry name" value="DciA"/>
    <property type="match status" value="1"/>
</dbReference>
<evidence type="ECO:0000313" key="3">
    <source>
        <dbReference type="Proteomes" id="UP000007881"/>
    </source>
</evidence>
<gene>
    <name evidence="2" type="ordered locus">PSMK_14230</name>
</gene>
<dbReference type="AlphaFoldDB" id="I0IE94"/>
<feature type="region of interest" description="Disordered" evidence="1">
    <location>
        <begin position="1"/>
        <end position="20"/>
    </location>
</feature>
<dbReference type="OrthoDB" id="5516926at2"/>
<evidence type="ECO:0000313" key="2">
    <source>
        <dbReference type="EMBL" id="BAM03582.1"/>
    </source>
</evidence>
<proteinExistence type="predicted"/>